<keyword evidence="9" id="KW-1185">Reference proteome</keyword>
<dbReference type="GO" id="GO:0031175">
    <property type="term" value="P:neuron projection development"/>
    <property type="evidence" value="ECO:0007669"/>
    <property type="project" value="TreeGrafter"/>
</dbReference>
<sequence>MTSADSSQSKRFKTDVDRNVKRAAPDLETAESDAVTVAEECEVCVGFLGRLYNSLVIRHTELSPELVEDGLIRACAETTGKENRLCYYLGASSDAAAKVTGEVSRPLSAHVPVHKICQKLQRRDGQICELRYERPVLDWSRDALSKMRVLELKRVLASWGEECRACLEKSEFIELIQEVAPKHSTAQHRTHREEF</sequence>
<dbReference type="InterPro" id="IPR019345">
    <property type="entry name" value="ARMET_C"/>
</dbReference>
<dbReference type="InterPro" id="IPR045333">
    <property type="entry name" value="ARMET-like"/>
</dbReference>
<evidence type="ECO:0000259" key="6">
    <source>
        <dbReference type="Pfam" id="PF10208"/>
    </source>
</evidence>
<dbReference type="EMBL" id="RJVU01015140">
    <property type="protein sequence ID" value="ROL52589.1"/>
    <property type="molecule type" value="Genomic_DNA"/>
</dbReference>
<accession>A0A3N0Z235</accession>
<keyword evidence="4" id="KW-0732">Signal</keyword>
<dbReference type="Gene3D" id="1.10.225.10">
    <property type="entry name" value="Saposin-like"/>
    <property type="match status" value="1"/>
</dbReference>
<dbReference type="PANTHER" id="PTHR12990">
    <property type="entry name" value="ARMET-LIKE PROTEIN"/>
    <property type="match status" value="1"/>
</dbReference>
<dbReference type="Pfam" id="PF10208">
    <property type="entry name" value="ARMET_C"/>
    <property type="match status" value="1"/>
</dbReference>
<dbReference type="InterPro" id="IPR045332">
    <property type="entry name" value="ARMET_N"/>
</dbReference>
<feature type="domain" description="ARMET C-terminal" evidence="6">
    <location>
        <begin position="143"/>
        <end position="183"/>
    </location>
</feature>
<evidence type="ECO:0000256" key="1">
    <source>
        <dbReference type="ARBA" id="ARBA00004613"/>
    </source>
</evidence>
<evidence type="ECO:0000313" key="8">
    <source>
        <dbReference type="EMBL" id="ROL52589.1"/>
    </source>
</evidence>
<dbReference type="FunFam" id="1.10.225.10:FF:000003">
    <property type="entry name" value="Mesencephalic astrocyte-derived neurotrophic factor"/>
    <property type="match status" value="1"/>
</dbReference>
<gene>
    <name evidence="8" type="ORF">DPX16_7325</name>
</gene>
<dbReference type="Proteomes" id="UP000281406">
    <property type="component" value="Unassembled WGS sequence"/>
</dbReference>
<keyword evidence="3" id="KW-0964">Secreted</keyword>
<dbReference type="GO" id="GO:0005615">
    <property type="term" value="C:extracellular space"/>
    <property type="evidence" value="ECO:0007669"/>
    <property type="project" value="TreeGrafter"/>
</dbReference>
<dbReference type="Pfam" id="PF20145">
    <property type="entry name" value="ARMET_N"/>
    <property type="match status" value="1"/>
</dbReference>
<organism evidence="8 9">
    <name type="scientific">Anabarilius grahami</name>
    <name type="common">Kanglang fish</name>
    <name type="synonym">Barilius grahami</name>
    <dbReference type="NCBI Taxonomy" id="495550"/>
    <lineage>
        <taxon>Eukaryota</taxon>
        <taxon>Metazoa</taxon>
        <taxon>Chordata</taxon>
        <taxon>Craniata</taxon>
        <taxon>Vertebrata</taxon>
        <taxon>Euteleostomi</taxon>
        <taxon>Actinopterygii</taxon>
        <taxon>Neopterygii</taxon>
        <taxon>Teleostei</taxon>
        <taxon>Ostariophysi</taxon>
        <taxon>Cypriniformes</taxon>
        <taxon>Xenocyprididae</taxon>
        <taxon>Xenocypridinae</taxon>
        <taxon>Xenocypridinae incertae sedis</taxon>
        <taxon>Anabarilius</taxon>
    </lineage>
</organism>
<dbReference type="AlphaFoldDB" id="A0A3N0Z235"/>
<evidence type="ECO:0000256" key="2">
    <source>
        <dbReference type="ARBA" id="ARBA00005617"/>
    </source>
</evidence>
<evidence type="ECO:0000256" key="5">
    <source>
        <dbReference type="ARBA" id="ARBA00023157"/>
    </source>
</evidence>
<dbReference type="Gene3D" id="1.10.720.30">
    <property type="entry name" value="SAP domain"/>
    <property type="match status" value="1"/>
</dbReference>
<proteinExistence type="inferred from homology"/>
<comment type="similarity">
    <text evidence="2">Belongs to the ARMET family.</text>
</comment>
<evidence type="ECO:0000259" key="7">
    <source>
        <dbReference type="Pfam" id="PF20145"/>
    </source>
</evidence>
<evidence type="ECO:0000256" key="4">
    <source>
        <dbReference type="ARBA" id="ARBA00022729"/>
    </source>
</evidence>
<evidence type="ECO:0000256" key="3">
    <source>
        <dbReference type="ARBA" id="ARBA00022525"/>
    </source>
</evidence>
<dbReference type="OrthoDB" id="5597848at2759"/>
<dbReference type="InterPro" id="IPR036361">
    <property type="entry name" value="SAP_dom_sf"/>
</dbReference>
<comment type="caution">
    <text evidence="8">The sequence shown here is derived from an EMBL/GenBank/DDBJ whole genome shotgun (WGS) entry which is preliminary data.</text>
</comment>
<dbReference type="SUPFAM" id="SSF68906">
    <property type="entry name" value="SAP domain"/>
    <property type="match status" value="1"/>
</dbReference>
<protein>
    <submittedName>
        <fullName evidence="8">Cerebral dopamine neurotrophic factor</fullName>
    </submittedName>
</protein>
<evidence type="ECO:0000313" key="9">
    <source>
        <dbReference type="Proteomes" id="UP000281406"/>
    </source>
</evidence>
<reference evidence="8 9" key="1">
    <citation type="submission" date="2018-10" db="EMBL/GenBank/DDBJ databases">
        <title>Genome assembly for a Yunnan-Guizhou Plateau 3E fish, Anabarilius grahami (Regan), and its evolutionary and genetic applications.</title>
        <authorList>
            <person name="Jiang W."/>
        </authorList>
    </citation>
    <scope>NUCLEOTIDE SEQUENCE [LARGE SCALE GENOMIC DNA]</scope>
    <source>
        <strain evidence="8">AG-KIZ</strain>
        <tissue evidence="8">Muscle</tissue>
    </source>
</reference>
<feature type="domain" description="ARMET N-terminal" evidence="7">
    <location>
        <begin position="40"/>
        <end position="135"/>
    </location>
</feature>
<name>A0A3N0Z235_ANAGA</name>
<keyword evidence="5" id="KW-1015">Disulfide bond</keyword>
<dbReference type="PANTHER" id="PTHR12990:SF9">
    <property type="entry name" value="CEREBRAL DOPAMINE NEUROTROPHIC FACTOR"/>
    <property type="match status" value="1"/>
</dbReference>
<comment type="subcellular location">
    <subcellularLocation>
        <location evidence="1">Secreted</location>
    </subcellularLocation>
</comment>
<dbReference type="GO" id="GO:0005783">
    <property type="term" value="C:endoplasmic reticulum"/>
    <property type="evidence" value="ECO:0007669"/>
    <property type="project" value="TreeGrafter"/>
</dbReference>
<dbReference type="GO" id="GO:0071542">
    <property type="term" value="P:dopaminergic neuron differentiation"/>
    <property type="evidence" value="ECO:0007669"/>
    <property type="project" value="TreeGrafter"/>
</dbReference>